<dbReference type="PANTHER" id="PTHR31569">
    <property type="entry name" value="SWIM-TYPE DOMAIN-CONTAINING PROTEIN"/>
    <property type="match status" value="1"/>
</dbReference>
<dbReference type="AlphaFoldDB" id="A0A9N9K1D6"/>
<protein>
    <submittedName>
        <fullName evidence="1">6852_t:CDS:1</fullName>
    </submittedName>
</protein>
<feature type="non-terminal residue" evidence="1">
    <location>
        <position position="351"/>
    </location>
</feature>
<sequence length="351" mass="41455">QFSSHDLLIEYVHLFCGRNGYSISIARSKQNKVYLGCDREEEYRNRLNHTDETRKKEQEAQERLNEMTKAGIRLLEILSFLWQNDPLISTTLRDIYNIRKKVRQKNLQSHMSIQALLEELEDEKFEYDYKYEKEDDYLWALVCLSHLFDEIEKPKEAFLHHWSRIMKSKTEENFNIQWAELCSKYNENLLAIYYIQDTWLPFKEQFVSAWTDHHFHLGNTTTSHIESAHGVLKKYLQVSTGDLHVVYEKILLLREHQYNEIKAMAAQDKVHILHTQNIPFYSKLITKVSIFALKKLHEQYLKAICATSDNLLESCSSTFTPQQATARNKLAKLVRLSSTSLLDPILQYTRG</sequence>
<gene>
    <name evidence="1" type="ORF">CPELLU_LOCUS17817</name>
</gene>
<proteinExistence type="predicted"/>
<comment type="caution">
    <text evidence="1">The sequence shown here is derived from an EMBL/GenBank/DDBJ whole genome shotgun (WGS) entry which is preliminary data.</text>
</comment>
<dbReference type="InterPro" id="IPR052579">
    <property type="entry name" value="Zinc_finger_SWIM"/>
</dbReference>
<dbReference type="Proteomes" id="UP000789759">
    <property type="component" value="Unassembled WGS sequence"/>
</dbReference>
<dbReference type="EMBL" id="CAJVQA010031920">
    <property type="protein sequence ID" value="CAG8802378.1"/>
    <property type="molecule type" value="Genomic_DNA"/>
</dbReference>
<organism evidence="1 2">
    <name type="scientific">Cetraspora pellucida</name>
    <dbReference type="NCBI Taxonomy" id="1433469"/>
    <lineage>
        <taxon>Eukaryota</taxon>
        <taxon>Fungi</taxon>
        <taxon>Fungi incertae sedis</taxon>
        <taxon>Mucoromycota</taxon>
        <taxon>Glomeromycotina</taxon>
        <taxon>Glomeromycetes</taxon>
        <taxon>Diversisporales</taxon>
        <taxon>Gigasporaceae</taxon>
        <taxon>Cetraspora</taxon>
    </lineage>
</organism>
<name>A0A9N9K1D6_9GLOM</name>
<reference evidence="1" key="1">
    <citation type="submission" date="2021-06" db="EMBL/GenBank/DDBJ databases">
        <authorList>
            <person name="Kallberg Y."/>
            <person name="Tangrot J."/>
            <person name="Rosling A."/>
        </authorList>
    </citation>
    <scope>NUCLEOTIDE SEQUENCE</scope>
    <source>
        <strain evidence="1">FL966</strain>
    </source>
</reference>
<accession>A0A9N9K1D6</accession>
<dbReference type="PANTHER" id="PTHR31569:SF4">
    <property type="entry name" value="SWIM-TYPE DOMAIN-CONTAINING PROTEIN"/>
    <property type="match status" value="1"/>
</dbReference>
<evidence type="ECO:0000313" key="2">
    <source>
        <dbReference type="Proteomes" id="UP000789759"/>
    </source>
</evidence>
<keyword evidence="2" id="KW-1185">Reference proteome</keyword>
<dbReference type="OrthoDB" id="2422411at2759"/>
<evidence type="ECO:0000313" key="1">
    <source>
        <dbReference type="EMBL" id="CAG8802378.1"/>
    </source>
</evidence>